<keyword evidence="1" id="KW-1133">Transmembrane helix</keyword>
<gene>
    <name evidence="2" type="ORF">AGLY_014102</name>
</gene>
<keyword evidence="3" id="KW-1185">Reference proteome</keyword>
<dbReference type="AlphaFoldDB" id="A0A6G0T5E5"/>
<keyword evidence="1" id="KW-0812">Transmembrane</keyword>
<dbReference type="EMBL" id="VYZN01000059">
    <property type="protein sequence ID" value="KAE9525575.1"/>
    <property type="molecule type" value="Genomic_DNA"/>
</dbReference>
<reference evidence="2 3" key="1">
    <citation type="submission" date="2019-08" db="EMBL/GenBank/DDBJ databases">
        <title>The genome of the soybean aphid Biotype 1, its phylome, world population structure and adaptation to the North American continent.</title>
        <authorList>
            <person name="Giordano R."/>
            <person name="Donthu R.K."/>
            <person name="Hernandez A.G."/>
            <person name="Wright C.L."/>
            <person name="Zimin A.V."/>
        </authorList>
    </citation>
    <scope>NUCLEOTIDE SEQUENCE [LARGE SCALE GENOMIC DNA]</scope>
    <source>
        <tissue evidence="2">Whole aphids</tissue>
    </source>
</reference>
<feature type="transmembrane region" description="Helical" evidence="1">
    <location>
        <begin position="30"/>
        <end position="48"/>
    </location>
</feature>
<organism evidence="2 3">
    <name type="scientific">Aphis glycines</name>
    <name type="common">Soybean aphid</name>
    <dbReference type="NCBI Taxonomy" id="307491"/>
    <lineage>
        <taxon>Eukaryota</taxon>
        <taxon>Metazoa</taxon>
        <taxon>Ecdysozoa</taxon>
        <taxon>Arthropoda</taxon>
        <taxon>Hexapoda</taxon>
        <taxon>Insecta</taxon>
        <taxon>Pterygota</taxon>
        <taxon>Neoptera</taxon>
        <taxon>Paraneoptera</taxon>
        <taxon>Hemiptera</taxon>
        <taxon>Sternorrhyncha</taxon>
        <taxon>Aphidomorpha</taxon>
        <taxon>Aphidoidea</taxon>
        <taxon>Aphididae</taxon>
        <taxon>Aphidini</taxon>
        <taxon>Aphis</taxon>
        <taxon>Aphis</taxon>
    </lineage>
</organism>
<evidence type="ECO:0000256" key="1">
    <source>
        <dbReference type="SAM" id="Phobius"/>
    </source>
</evidence>
<accession>A0A6G0T5E5</accession>
<dbReference type="OrthoDB" id="4680325at2759"/>
<dbReference type="Proteomes" id="UP000475862">
    <property type="component" value="Unassembled WGS sequence"/>
</dbReference>
<keyword evidence="1" id="KW-0472">Membrane</keyword>
<evidence type="ECO:0000313" key="3">
    <source>
        <dbReference type="Proteomes" id="UP000475862"/>
    </source>
</evidence>
<evidence type="ECO:0000313" key="2">
    <source>
        <dbReference type="EMBL" id="KAE9525575.1"/>
    </source>
</evidence>
<comment type="caution">
    <text evidence="2">The sequence shown here is derived from an EMBL/GenBank/DDBJ whole genome shotgun (WGS) entry which is preliminary data.</text>
</comment>
<sequence>MWLNVQLHKLELNYFHHHSSPHQPYFKYTFYYYFLVVASTYLSIQAFLKAVYAKHKLIKLLFLFFKYFTVDLLLRSPDKTGDCSLDFSNSSNTDIFLSEKIPITYYIHSDGSNCSNPEPNRTEPNRTLDVRFDSKFKLGMKKIRTELSNIFYCSKIELKNICRTRLTGHDSSKTKYLYNSSKVDRYKIHDKNCVDEKKKCSVYLLRSSIIEFTYFFFWKTPTIEETIVSHYSVSLSKSQDVNIKTLYYVVLCHYSIFSEYVANGFLCGHIKSEKVTYNKMCHQNVIVSVSYLPTQQLFGSWILFSNNYKLIISTNLSKSSIIVNNNLFNLLTSYSMNNLIPTKIMIKIARLALQVFIDIIQSKYSATFNAIINIQQHKPSPR</sequence>
<name>A0A6G0T5E5_APHGL</name>
<protein>
    <submittedName>
        <fullName evidence="2">Uncharacterized protein</fullName>
    </submittedName>
</protein>
<proteinExistence type="predicted"/>